<dbReference type="GO" id="GO:0042276">
    <property type="term" value="P:error-prone translesion synthesis"/>
    <property type="evidence" value="ECO:0007669"/>
    <property type="project" value="TreeGrafter"/>
</dbReference>
<dbReference type="InterPro" id="IPR036775">
    <property type="entry name" value="DNA_pol_Y-fam_lit_finger_sf"/>
</dbReference>
<feature type="compositionally biased region" description="Basic and acidic residues" evidence="17">
    <location>
        <begin position="417"/>
        <end position="448"/>
    </location>
</feature>
<dbReference type="CDD" id="cd03586">
    <property type="entry name" value="PolY_Pol_IV_kappa"/>
    <property type="match status" value="1"/>
</dbReference>
<evidence type="ECO:0000313" key="19">
    <source>
        <dbReference type="EMBL" id="QDZ14049.1"/>
    </source>
</evidence>
<evidence type="ECO:0000256" key="3">
    <source>
        <dbReference type="ARBA" id="ARBA00022457"/>
    </source>
</evidence>
<feature type="region of interest" description="Disordered" evidence="17">
    <location>
        <begin position="405"/>
        <end position="448"/>
    </location>
</feature>
<evidence type="ECO:0000256" key="13">
    <source>
        <dbReference type="ARBA" id="ARBA00023204"/>
    </source>
</evidence>
<dbReference type="NCBIfam" id="NF002677">
    <property type="entry name" value="PRK02406.1"/>
    <property type="match status" value="1"/>
</dbReference>
<dbReference type="PANTHER" id="PTHR11076">
    <property type="entry name" value="DNA REPAIR POLYMERASE UMUC / TRANSFERASE FAMILY MEMBER"/>
    <property type="match status" value="1"/>
</dbReference>
<organism evidence="19 20">
    <name type="scientific">Humibacter ginsenosidimutans</name>
    <dbReference type="NCBI Taxonomy" id="2599293"/>
    <lineage>
        <taxon>Bacteria</taxon>
        <taxon>Bacillati</taxon>
        <taxon>Actinomycetota</taxon>
        <taxon>Actinomycetes</taxon>
        <taxon>Micrococcales</taxon>
        <taxon>Microbacteriaceae</taxon>
        <taxon>Humibacter</taxon>
    </lineage>
</organism>
<comment type="catalytic activity">
    <reaction evidence="15 16">
        <text>DNA(n) + a 2'-deoxyribonucleoside 5'-triphosphate = DNA(n+1) + diphosphate</text>
        <dbReference type="Rhea" id="RHEA:22508"/>
        <dbReference type="Rhea" id="RHEA-COMP:17339"/>
        <dbReference type="Rhea" id="RHEA-COMP:17340"/>
        <dbReference type="ChEBI" id="CHEBI:33019"/>
        <dbReference type="ChEBI" id="CHEBI:61560"/>
        <dbReference type="ChEBI" id="CHEBI:173112"/>
        <dbReference type="EC" id="2.7.7.7"/>
    </reaction>
</comment>
<evidence type="ECO:0000256" key="5">
    <source>
        <dbReference type="ARBA" id="ARBA00022679"/>
    </source>
</evidence>
<dbReference type="InterPro" id="IPR053848">
    <property type="entry name" value="IMS_HHH_1"/>
</dbReference>
<comment type="function">
    <text evidence="14 16">Poorly processive, error-prone DNA polymerase involved in untargeted mutagenesis. Copies undamaged DNA at stalled replication forks, which arise in vivo from mismatched or misaligned primer ends. These misaligned primers can be extended by PolIV. Exhibits no 3'-5' exonuclease (proofreading) activity. May be involved in translesional synthesis, in conjunction with the beta clamp from PolIII.</text>
</comment>
<dbReference type="GO" id="GO:0006281">
    <property type="term" value="P:DNA repair"/>
    <property type="evidence" value="ECO:0007669"/>
    <property type="project" value="UniProtKB-UniRule"/>
</dbReference>
<dbReference type="RefSeq" id="WP_146318566.1">
    <property type="nucleotide sequence ID" value="NZ_CP042305.1"/>
</dbReference>
<evidence type="ECO:0000256" key="1">
    <source>
        <dbReference type="ARBA" id="ARBA00004496"/>
    </source>
</evidence>
<dbReference type="InterPro" id="IPR022880">
    <property type="entry name" value="DNApol_IV"/>
</dbReference>
<dbReference type="Gene3D" id="3.30.70.270">
    <property type="match status" value="1"/>
</dbReference>
<evidence type="ECO:0000256" key="8">
    <source>
        <dbReference type="ARBA" id="ARBA00022723"/>
    </source>
</evidence>
<feature type="binding site" evidence="16">
    <location>
        <position position="121"/>
    </location>
    <ligand>
        <name>Mg(2+)</name>
        <dbReference type="ChEBI" id="CHEBI:18420"/>
    </ligand>
</feature>
<gene>
    <name evidence="16 19" type="primary">dinB</name>
    <name evidence="19" type="ORF">FPZ11_03995</name>
</gene>
<protein>
    <recommendedName>
        <fullName evidence="16">DNA polymerase IV</fullName>
        <shortName evidence="16">Pol IV</shortName>
        <ecNumber evidence="16">2.7.7.7</ecNumber>
    </recommendedName>
</protein>
<evidence type="ECO:0000256" key="4">
    <source>
        <dbReference type="ARBA" id="ARBA00022490"/>
    </source>
</evidence>
<evidence type="ECO:0000256" key="10">
    <source>
        <dbReference type="ARBA" id="ARBA00022842"/>
    </source>
</evidence>
<dbReference type="GO" id="GO:0000287">
    <property type="term" value="F:magnesium ion binding"/>
    <property type="evidence" value="ECO:0007669"/>
    <property type="project" value="UniProtKB-UniRule"/>
</dbReference>
<evidence type="ECO:0000256" key="16">
    <source>
        <dbReference type="HAMAP-Rule" id="MF_01113"/>
    </source>
</evidence>
<dbReference type="PANTHER" id="PTHR11076:SF33">
    <property type="entry name" value="DNA POLYMERASE KAPPA"/>
    <property type="match status" value="1"/>
</dbReference>
<keyword evidence="12 16" id="KW-0238">DNA-binding</keyword>
<keyword evidence="8 16" id="KW-0479">Metal-binding</keyword>
<evidence type="ECO:0000259" key="18">
    <source>
        <dbReference type="PROSITE" id="PS50173"/>
    </source>
</evidence>
<dbReference type="Pfam" id="PF21999">
    <property type="entry name" value="IMS_HHH_1"/>
    <property type="match status" value="1"/>
</dbReference>
<accession>A0A5B8M2D8</accession>
<dbReference type="GO" id="GO:0009432">
    <property type="term" value="P:SOS response"/>
    <property type="evidence" value="ECO:0007669"/>
    <property type="project" value="TreeGrafter"/>
</dbReference>
<dbReference type="AlphaFoldDB" id="A0A5B8M2D8"/>
<dbReference type="Pfam" id="PF11799">
    <property type="entry name" value="IMS_C"/>
    <property type="match status" value="1"/>
</dbReference>
<keyword evidence="11 16" id="KW-0239">DNA-directed DNA polymerase</keyword>
<evidence type="ECO:0000256" key="15">
    <source>
        <dbReference type="ARBA" id="ARBA00049244"/>
    </source>
</evidence>
<keyword evidence="7 16" id="KW-0235">DNA replication</keyword>
<keyword evidence="6 16" id="KW-0548">Nucleotidyltransferase</keyword>
<sequence>MGRGDGRDRRVTVGPVDDAGATKLHVDMDAFYASVELLDHPELVGLPAIVGHASGRAVVSSATYEARRAGVRSAMPVAQALRLCPSAVVLEPHFDKYAHYSKLVVGILGDVTPLVEQVSIDEAFLDVAGAVRLLGSPARIGAGIRRRVFDATGLTCSVGAAGTKFMAKLASTMAKPDGMLVIPVAETLEFLHPLPIGALWGVGPSTQETLHRYGLRTVGDVASTPLDVLRGWVGDVSGVRLHELANGIDPRTVQPESREKSIGHEQTFEHDVTDRAVARRELLRLATQVGARLRSHSLVARTVSLKLRFADFRTITRSRTLAEPTNVGKRIFAEAVELLDAALQPGDAVRLLGVRGENLLADGAGAPLLWDPDEDWRDAEQAVDRVAARFGAGTITSAALVGTRPRSVGDTANAGVLREREEGRSGRRDSAADPRPGDRTRDQGPSRG</sequence>
<feature type="site" description="Substrate discrimination" evidence="16">
    <location>
        <position position="32"/>
    </location>
</feature>
<dbReference type="GO" id="GO:0003887">
    <property type="term" value="F:DNA-directed DNA polymerase activity"/>
    <property type="evidence" value="ECO:0007669"/>
    <property type="project" value="UniProtKB-UniRule"/>
</dbReference>
<evidence type="ECO:0000256" key="14">
    <source>
        <dbReference type="ARBA" id="ARBA00025589"/>
    </source>
</evidence>
<keyword evidence="5 16" id="KW-0808">Transferase</keyword>
<comment type="cofactor">
    <cofactor evidence="16">
        <name>Mg(2+)</name>
        <dbReference type="ChEBI" id="CHEBI:18420"/>
    </cofactor>
    <text evidence="16">Binds 2 magnesium ions per subunit.</text>
</comment>
<evidence type="ECO:0000256" key="6">
    <source>
        <dbReference type="ARBA" id="ARBA00022695"/>
    </source>
</evidence>
<evidence type="ECO:0000256" key="12">
    <source>
        <dbReference type="ARBA" id="ARBA00023125"/>
    </source>
</evidence>
<dbReference type="GO" id="GO:0006261">
    <property type="term" value="P:DNA-templated DNA replication"/>
    <property type="evidence" value="ECO:0007669"/>
    <property type="project" value="UniProtKB-UniRule"/>
</dbReference>
<dbReference type="KEGG" id="huw:FPZ11_03995"/>
<dbReference type="InterPro" id="IPR050116">
    <property type="entry name" value="DNA_polymerase-Y"/>
</dbReference>
<dbReference type="EMBL" id="CP042305">
    <property type="protein sequence ID" value="QDZ14049.1"/>
    <property type="molecule type" value="Genomic_DNA"/>
</dbReference>
<feature type="domain" description="UmuC" evidence="18">
    <location>
        <begin position="23"/>
        <end position="203"/>
    </location>
</feature>
<evidence type="ECO:0000256" key="17">
    <source>
        <dbReference type="SAM" id="MobiDB-lite"/>
    </source>
</evidence>
<dbReference type="SUPFAM" id="SSF100879">
    <property type="entry name" value="Lesion bypass DNA polymerase (Y-family), little finger domain"/>
    <property type="match status" value="1"/>
</dbReference>
<dbReference type="SUPFAM" id="SSF56672">
    <property type="entry name" value="DNA/RNA polymerases"/>
    <property type="match status" value="1"/>
</dbReference>
<comment type="subunit">
    <text evidence="16">Monomer.</text>
</comment>
<dbReference type="NCBIfam" id="NF003015">
    <property type="entry name" value="PRK03858.1"/>
    <property type="match status" value="1"/>
</dbReference>
<evidence type="ECO:0000256" key="9">
    <source>
        <dbReference type="ARBA" id="ARBA00022763"/>
    </source>
</evidence>
<proteinExistence type="inferred from homology"/>
<dbReference type="GO" id="GO:0005829">
    <property type="term" value="C:cytosol"/>
    <property type="evidence" value="ECO:0007669"/>
    <property type="project" value="TreeGrafter"/>
</dbReference>
<feature type="active site" evidence="16">
    <location>
        <position position="122"/>
    </location>
</feature>
<dbReference type="OrthoDB" id="9808813at2"/>
<dbReference type="FunFam" id="3.30.1490.100:FF:000004">
    <property type="entry name" value="DNA polymerase IV"/>
    <property type="match status" value="1"/>
</dbReference>
<dbReference type="Gene3D" id="1.10.150.20">
    <property type="entry name" value="5' to 3' exonuclease, C-terminal subdomain"/>
    <property type="match status" value="1"/>
</dbReference>
<keyword evidence="9 16" id="KW-0227">DNA damage</keyword>
<feature type="binding site" evidence="16">
    <location>
        <position position="27"/>
    </location>
    <ligand>
        <name>Mg(2+)</name>
        <dbReference type="ChEBI" id="CHEBI:18420"/>
    </ligand>
</feature>
<evidence type="ECO:0000256" key="2">
    <source>
        <dbReference type="ARBA" id="ARBA00010945"/>
    </source>
</evidence>
<dbReference type="Pfam" id="PF00817">
    <property type="entry name" value="IMS"/>
    <property type="match status" value="1"/>
</dbReference>
<keyword evidence="3 16" id="KW-0515">Mutator protein</keyword>
<dbReference type="Proteomes" id="UP000320216">
    <property type="component" value="Chromosome"/>
</dbReference>
<reference evidence="19 20" key="1">
    <citation type="submission" date="2019-07" db="EMBL/GenBank/DDBJ databases">
        <title>Full genome sequence of Humibacter sp. WJ7-1.</title>
        <authorList>
            <person name="Im W.-T."/>
        </authorList>
    </citation>
    <scope>NUCLEOTIDE SEQUENCE [LARGE SCALE GENOMIC DNA]</scope>
    <source>
        <strain evidence="19 20">WJ7-1</strain>
    </source>
</reference>
<dbReference type="GO" id="GO:0003684">
    <property type="term" value="F:damaged DNA binding"/>
    <property type="evidence" value="ECO:0007669"/>
    <property type="project" value="InterPro"/>
</dbReference>
<keyword evidence="20" id="KW-1185">Reference proteome</keyword>
<dbReference type="InterPro" id="IPR001126">
    <property type="entry name" value="UmuC"/>
</dbReference>
<dbReference type="InterPro" id="IPR043128">
    <property type="entry name" value="Rev_trsase/Diguanyl_cyclase"/>
</dbReference>
<evidence type="ECO:0000256" key="11">
    <source>
        <dbReference type="ARBA" id="ARBA00022932"/>
    </source>
</evidence>
<dbReference type="Gene3D" id="3.30.1490.100">
    <property type="entry name" value="DNA polymerase, Y-family, little finger domain"/>
    <property type="match status" value="1"/>
</dbReference>
<keyword evidence="13 16" id="KW-0234">DNA repair</keyword>
<keyword evidence="10 16" id="KW-0460">Magnesium</keyword>
<evidence type="ECO:0000256" key="7">
    <source>
        <dbReference type="ARBA" id="ARBA00022705"/>
    </source>
</evidence>
<comment type="similarity">
    <text evidence="2 16">Belongs to the DNA polymerase type-Y family.</text>
</comment>
<dbReference type="EC" id="2.7.7.7" evidence="16"/>
<keyword evidence="4 16" id="KW-0963">Cytoplasm</keyword>
<evidence type="ECO:0000313" key="20">
    <source>
        <dbReference type="Proteomes" id="UP000320216"/>
    </source>
</evidence>
<dbReference type="Gene3D" id="3.40.1170.60">
    <property type="match status" value="1"/>
</dbReference>
<dbReference type="InterPro" id="IPR043502">
    <property type="entry name" value="DNA/RNA_pol_sf"/>
</dbReference>
<dbReference type="HAMAP" id="MF_01113">
    <property type="entry name" value="DNApol_IV"/>
    <property type="match status" value="1"/>
</dbReference>
<name>A0A5B8M2D8_9MICO</name>
<dbReference type="InterPro" id="IPR017961">
    <property type="entry name" value="DNA_pol_Y-fam_little_finger"/>
</dbReference>
<comment type="subcellular location">
    <subcellularLocation>
        <location evidence="1 16">Cytoplasm</location>
    </subcellularLocation>
</comment>
<dbReference type="PROSITE" id="PS50173">
    <property type="entry name" value="UMUC"/>
    <property type="match status" value="1"/>
</dbReference>